<accession>A0A0D2MIC3</accession>
<organism evidence="2 3">
    <name type="scientific">Monoraphidium neglectum</name>
    <dbReference type="NCBI Taxonomy" id="145388"/>
    <lineage>
        <taxon>Eukaryota</taxon>
        <taxon>Viridiplantae</taxon>
        <taxon>Chlorophyta</taxon>
        <taxon>core chlorophytes</taxon>
        <taxon>Chlorophyceae</taxon>
        <taxon>CS clade</taxon>
        <taxon>Sphaeropleales</taxon>
        <taxon>Selenastraceae</taxon>
        <taxon>Monoraphidium</taxon>
    </lineage>
</organism>
<keyword evidence="3" id="KW-1185">Reference proteome</keyword>
<dbReference type="GeneID" id="25730684"/>
<reference evidence="2 3" key="1">
    <citation type="journal article" date="2013" name="BMC Genomics">
        <title>Reconstruction of the lipid metabolism for the microalga Monoraphidium neglectum from its genome sequence reveals characteristics suitable for biofuel production.</title>
        <authorList>
            <person name="Bogen C."/>
            <person name="Al-Dilaimi A."/>
            <person name="Albersmeier A."/>
            <person name="Wichmann J."/>
            <person name="Grundmann M."/>
            <person name="Rupp O."/>
            <person name="Lauersen K.J."/>
            <person name="Blifernez-Klassen O."/>
            <person name="Kalinowski J."/>
            <person name="Goesmann A."/>
            <person name="Mussgnug J.H."/>
            <person name="Kruse O."/>
        </authorList>
    </citation>
    <scope>NUCLEOTIDE SEQUENCE [LARGE SCALE GENOMIC DNA]</scope>
    <source>
        <strain evidence="2 3">SAG 48.87</strain>
    </source>
</reference>
<dbReference type="EMBL" id="KK103928">
    <property type="protein sequence ID" value="KIY94720.1"/>
    <property type="molecule type" value="Genomic_DNA"/>
</dbReference>
<dbReference type="KEGG" id="mng:MNEG_13241"/>
<dbReference type="STRING" id="145388.A0A0D2MIC3"/>
<proteinExistence type="predicted"/>
<feature type="domain" description="Dienelactone hydrolase" evidence="1">
    <location>
        <begin position="29"/>
        <end position="242"/>
    </location>
</feature>
<dbReference type="EC" id="3.1.1.45" evidence="2"/>
<dbReference type="InterPro" id="IPR002925">
    <property type="entry name" value="Dienelactn_hydro"/>
</dbReference>
<dbReference type="AlphaFoldDB" id="A0A0D2MIC3"/>
<evidence type="ECO:0000313" key="2">
    <source>
        <dbReference type="EMBL" id="KIY94720.1"/>
    </source>
</evidence>
<sequence>MPDACPSHHFATPKTGKVVKLGPAGNSSIETYIAAPSGKPTAAVIIFPDVYGWQWNNTRLWADRLAKAGFLAVLPDWFRGDVLGSDVMAFIGRQKKDRVIADFNTVVAAIKKAYPSVKKIGQEGFCWGGLYTALLSTPQAPKVDAAVAFHASLLTPKLIDAITGPVSLQQADPLLDTQINSTFYKYIEGAFKAKQAKGGQQVITYYKGMPHGFSVRGNFSIPAFAKASNTAFDEGVKFLKQHLLSR</sequence>
<evidence type="ECO:0000259" key="1">
    <source>
        <dbReference type="Pfam" id="PF01738"/>
    </source>
</evidence>
<dbReference type="GO" id="GO:0008806">
    <property type="term" value="F:carboxymethylenebutenolidase activity"/>
    <property type="evidence" value="ECO:0007669"/>
    <property type="project" value="UniProtKB-EC"/>
</dbReference>
<dbReference type="Gene3D" id="3.40.50.1820">
    <property type="entry name" value="alpha/beta hydrolase"/>
    <property type="match status" value="1"/>
</dbReference>
<dbReference type="RefSeq" id="XP_013893740.1">
    <property type="nucleotide sequence ID" value="XM_014038286.1"/>
</dbReference>
<gene>
    <name evidence="2" type="ORF">MNEG_13241</name>
</gene>
<dbReference type="Pfam" id="PF01738">
    <property type="entry name" value="DLH"/>
    <property type="match status" value="1"/>
</dbReference>
<dbReference type="InterPro" id="IPR029058">
    <property type="entry name" value="AB_hydrolase_fold"/>
</dbReference>
<dbReference type="OrthoDB" id="17560at2759"/>
<dbReference type="Proteomes" id="UP000054498">
    <property type="component" value="Unassembled WGS sequence"/>
</dbReference>
<protein>
    <submittedName>
        <fullName evidence="2">Putative Carboxymethylenebutenolidase like protein</fullName>
        <ecNumber evidence="2">3.1.1.45</ecNumber>
    </submittedName>
</protein>
<dbReference type="PANTHER" id="PTHR17630:SF44">
    <property type="entry name" value="PROTEIN AIM2"/>
    <property type="match status" value="1"/>
</dbReference>
<name>A0A0D2MIC3_9CHLO</name>
<dbReference type="PANTHER" id="PTHR17630">
    <property type="entry name" value="DIENELACTONE HYDROLASE"/>
    <property type="match status" value="1"/>
</dbReference>
<keyword evidence="2" id="KW-0378">Hydrolase</keyword>
<dbReference type="SUPFAM" id="SSF53474">
    <property type="entry name" value="alpha/beta-Hydrolases"/>
    <property type="match status" value="1"/>
</dbReference>
<evidence type="ECO:0000313" key="3">
    <source>
        <dbReference type="Proteomes" id="UP000054498"/>
    </source>
</evidence>